<comment type="function">
    <text evidence="11">RNA helicase.</text>
</comment>
<dbReference type="Proteomes" id="UP001211065">
    <property type="component" value="Unassembled WGS sequence"/>
</dbReference>
<dbReference type="GO" id="GO:0003723">
    <property type="term" value="F:RNA binding"/>
    <property type="evidence" value="ECO:0007669"/>
    <property type="project" value="UniProtKB-UniRule"/>
</dbReference>
<comment type="similarity">
    <text evidence="10">Belongs to the DEAD box helicase family.</text>
</comment>
<protein>
    <recommendedName>
        <fullName evidence="11">ATP-dependent RNA helicase</fullName>
        <ecNumber evidence="11">3.6.4.13</ecNumber>
    </recommendedName>
</protein>
<dbReference type="PROSITE" id="PS51195">
    <property type="entry name" value="Q_MOTIF"/>
    <property type="match status" value="1"/>
</dbReference>
<comment type="subcellular location">
    <subcellularLocation>
        <location evidence="1">Nucleus</location>
        <location evidence="1">Nucleolus</location>
    </subcellularLocation>
</comment>
<evidence type="ECO:0000256" key="10">
    <source>
        <dbReference type="RuleBase" id="RU000492"/>
    </source>
</evidence>
<dbReference type="InterPro" id="IPR014001">
    <property type="entry name" value="Helicase_ATP-bd"/>
</dbReference>
<dbReference type="InterPro" id="IPR001650">
    <property type="entry name" value="Helicase_C-like"/>
</dbReference>
<reference evidence="16" key="1">
    <citation type="submission" date="2020-05" db="EMBL/GenBank/DDBJ databases">
        <title>Phylogenomic resolution of chytrid fungi.</title>
        <authorList>
            <person name="Stajich J.E."/>
            <person name="Amses K."/>
            <person name="Simmons R."/>
            <person name="Seto K."/>
            <person name="Myers J."/>
            <person name="Bonds A."/>
            <person name="Quandt C.A."/>
            <person name="Barry K."/>
            <person name="Liu P."/>
            <person name="Grigoriev I."/>
            <person name="Longcore J.E."/>
            <person name="James T.Y."/>
        </authorList>
    </citation>
    <scope>NUCLEOTIDE SEQUENCE</scope>
    <source>
        <strain evidence="16">JEL0476</strain>
    </source>
</reference>
<keyword evidence="8 11" id="KW-0694">RNA-binding</keyword>
<dbReference type="InterPro" id="IPR000629">
    <property type="entry name" value="RNA-helicase_DEAD-box_CS"/>
</dbReference>
<dbReference type="AlphaFoldDB" id="A0AAD5U5P6"/>
<dbReference type="PANTHER" id="PTHR24031">
    <property type="entry name" value="RNA HELICASE"/>
    <property type="match status" value="1"/>
</dbReference>
<feature type="domain" description="DEAD-box RNA helicase Q" evidence="15">
    <location>
        <begin position="42"/>
        <end position="70"/>
    </location>
</feature>
<evidence type="ECO:0000313" key="16">
    <source>
        <dbReference type="EMBL" id="KAJ3225369.1"/>
    </source>
</evidence>
<evidence type="ECO:0000259" key="14">
    <source>
        <dbReference type="PROSITE" id="PS51194"/>
    </source>
</evidence>
<dbReference type="SMART" id="SM00487">
    <property type="entry name" value="DEXDc"/>
    <property type="match status" value="1"/>
</dbReference>
<gene>
    <name evidence="16" type="primary">DBP4</name>
    <name evidence="16" type="ORF">HK099_006910</name>
</gene>
<comment type="domain">
    <text evidence="11">The Q motif is unique to and characteristic of the DEAD box family of RNA helicases and controls ATP binding and hydrolysis.</text>
</comment>
<sequence length="775" mass="88896">MKKKVPLENKKKLQKKVKVQSEKLEVQDLKLKVNEDFDVSLNLFEDLPISSKTKQGLSKANFLKMTEIQQHAIPKALKGNDVLAAAKTGSGKTLAFLIPLLEILYINEWTPLDGLGALIVSPTRELAIQIFEVLKRVGKFHSFSAGLGGKDLKAEKQRVTRMNILVATPGRLLQHMDQTADFSCDNLQCLVLDEADRILDNGFEKTLNAIIANLPKKRRTFLFSATQTKSVKDLARLSLKVRLVHDIFCKLQPGVVLMCLHGKQKQPKRMAIFEQFCRKQAVVLFATDVAARGLDFPSVDWVLQVDCPEDAETYIHRVGRTARYESTGNALLFLLPSEEEGMLAEFERKKIPVLKTKVNPNKLNEVKVQKTLAASCSQDPELKYLAQKTFIAYVRSIFLQRNKSIFKIDDLPLEQYAESLGLPGQPKIKFIKKKPKNDFFDDMEDAEQNSKPQNITKVDKLFKKKNQSVLTEHYQKLISKEEEETLNEADGDDANVNLMDEVSSDEDNFMKIKRKDHDIHDLPNDAVRKLTKKQLLRAKEKEIKARGLGKKFNFDDEGNPILSFKFENLDEYEKRLEMEEDEDEENLAKEKNILQKKQKKHQIEELEKLSKVDIVDKEKERLKKRLMKREKKLKEKEFRRLESGTGGGVSLHNDEEFDEVSEEEGDSNSEVSNDSTDELSEDHLDVDLEENDQFEVDLEEGNTVEEDRDMDIESDSYIENSQQIDEIAETQNNEYKNNKRKISNHIKKSSKKTKFSIPSDLNNLEDLALKYLGES</sequence>
<evidence type="ECO:0000256" key="9">
    <source>
        <dbReference type="PROSITE-ProRule" id="PRU00552"/>
    </source>
</evidence>
<keyword evidence="3" id="KW-0698">rRNA processing</keyword>
<organism evidence="16 17">
    <name type="scientific">Clydaea vesicula</name>
    <dbReference type="NCBI Taxonomy" id="447962"/>
    <lineage>
        <taxon>Eukaryota</taxon>
        <taxon>Fungi</taxon>
        <taxon>Fungi incertae sedis</taxon>
        <taxon>Chytridiomycota</taxon>
        <taxon>Chytridiomycota incertae sedis</taxon>
        <taxon>Chytridiomycetes</taxon>
        <taxon>Lobulomycetales</taxon>
        <taxon>Lobulomycetaceae</taxon>
        <taxon>Clydaea</taxon>
    </lineage>
</organism>
<accession>A0AAD5U5P6</accession>
<dbReference type="InterPro" id="IPR011545">
    <property type="entry name" value="DEAD/DEAH_box_helicase_dom"/>
</dbReference>
<dbReference type="PROSITE" id="PS51194">
    <property type="entry name" value="HELICASE_CTER"/>
    <property type="match status" value="1"/>
</dbReference>
<keyword evidence="17" id="KW-1185">Reference proteome</keyword>
<dbReference type="InterPro" id="IPR027417">
    <property type="entry name" value="P-loop_NTPase"/>
</dbReference>
<proteinExistence type="inferred from homology"/>
<dbReference type="GO" id="GO:0006364">
    <property type="term" value="P:rRNA processing"/>
    <property type="evidence" value="ECO:0007669"/>
    <property type="project" value="UniProtKB-KW"/>
</dbReference>
<evidence type="ECO:0000259" key="15">
    <source>
        <dbReference type="PROSITE" id="PS51195"/>
    </source>
</evidence>
<feature type="domain" description="Helicase C-terminal" evidence="14">
    <location>
        <begin position="206"/>
        <end position="369"/>
    </location>
</feature>
<feature type="compositionally biased region" description="Acidic residues" evidence="12">
    <location>
        <begin position="655"/>
        <end position="667"/>
    </location>
</feature>
<dbReference type="InterPro" id="IPR014014">
    <property type="entry name" value="RNA_helicase_DEAD_Q_motif"/>
</dbReference>
<keyword evidence="2" id="KW-0690">Ribosome biogenesis</keyword>
<evidence type="ECO:0000256" key="8">
    <source>
        <dbReference type="ARBA" id="ARBA00022884"/>
    </source>
</evidence>
<dbReference type="SUPFAM" id="SSF52540">
    <property type="entry name" value="P-loop containing nucleoside triphosphate hydrolases"/>
    <property type="match status" value="2"/>
</dbReference>
<dbReference type="CDD" id="cd18787">
    <property type="entry name" value="SF2_C_DEAD"/>
    <property type="match status" value="1"/>
</dbReference>
<dbReference type="InterPro" id="IPR025313">
    <property type="entry name" value="SPB4-like_CTE"/>
</dbReference>
<dbReference type="Gene3D" id="3.40.50.300">
    <property type="entry name" value="P-loop containing nucleotide triphosphate hydrolases"/>
    <property type="match status" value="1"/>
</dbReference>
<feature type="domain" description="Helicase ATP-binding" evidence="13">
    <location>
        <begin position="73"/>
        <end position="245"/>
    </location>
</feature>
<evidence type="ECO:0000256" key="11">
    <source>
        <dbReference type="RuleBase" id="RU365068"/>
    </source>
</evidence>
<name>A0AAD5U5P6_9FUNG</name>
<evidence type="ECO:0000256" key="7">
    <source>
        <dbReference type="ARBA" id="ARBA00022840"/>
    </source>
</evidence>
<keyword evidence="5 10" id="KW-0378">Hydrolase</keyword>
<evidence type="ECO:0000256" key="2">
    <source>
        <dbReference type="ARBA" id="ARBA00022517"/>
    </source>
</evidence>
<comment type="caution">
    <text evidence="16">The sequence shown here is derived from an EMBL/GenBank/DDBJ whole genome shotgun (WGS) entry which is preliminary data.</text>
</comment>
<comment type="catalytic activity">
    <reaction evidence="11">
        <text>ATP + H2O = ADP + phosphate + H(+)</text>
        <dbReference type="Rhea" id="RHEA:13065"/>
        <dbReference type="ChEBI" id="CHEBI:15377"/>
        <dbReference type="ChEBI" id="CHEBI:15378"/>
        <dbReference type="ChEBI" id="CHEBI:30616"/>
        <dbReference type="ChEBI" id="CHEBI:43474"/>
        <dbReference type="ChEBI" id="CHEBI:456216"/>
        <dbReference type="EC" id="3.6.4.13"/>
    </reaction>
</comment>
<evidence type="ECO:0000256" key="5">
    <source>
        <dbReference type="ARBA" id="ARBA00022801"/>
    </source>
</evidence>
<dbReference type="PROSITE" id="PS51192">
    <property type="entry name" value="HELICASE_ATP_BIND_1"/>
    <property type="match status" value="1"/>
</dbReference>
<dbReference type="Pfam" id="PF00270">
    <property type="entry name" value="DEAD"/>
    <property type="match status" value="1"/>
</dbReference>
<dbReference type="GO" id="GO:0005730">
    <property type="term" value="C:nucleolus"/>
    <property type="evidence" value="ECO:0007669"/>
    <property type="project" value="UniProtKB-SubCell"/>
</dbReference>
<dbReference type="EC" id="3.6.4.13" evidence="11"/>
<dbReference type="PROSITE" id="PS00039">
    <property type="entry name" value="DEAD_ATP_HELICASE"/>
    <property type="match status" value="1"/>
</dbReference>
<dbReference type="SMART" id="SM01178">
    <property type="entry name" value="DUF4217"/>
    <property type="match status" value="1"/>
</dbReference>
<dbReference type="GO" id="GO:0016787">
    <property type="term" value="F:hydrolase activity"/>
    <property type="evidence" value="ECO:0007669"/>
    <property type="project" value="UniProtKB-KW"/>
</dbReference>
<dbReference type="SMART" id="SM00490">
    <property type="entry name" value="HELICc"/>
    <property type="match status" value="1"/>
</dbReference>
<dbReference type="CDD" id="cd17941">
    <property type="entry name" value="DEADc_DDX10"/>
    <property type="match status" value="1"/>
</dbReference>
<evidence type="ECO:0000256" key="12">
    <source>
        <dbReference type="SAM" id="MobiDB-lite"/>
    </source>
</evidence>
<evidence type="ECO:0000256" key="6">
    <source>
        <dbReference type="ARBA" id="ARBA00022806"/>
    </source>
</evidence>
<keyword evidence="4 10" id="KW-0547">Nucleotide-binding</keyword>
<feature type="compositionally biased region" description="Acidic residues" evidence="12">
    <location>
        <begin position="687"/>
        <end position="716"/>
    </location>
</feature>
<evidence type="ECO:0000256" key="4">
    <source>
        <dbReference type="ARBA" id="ARBA00022741"/>
    </source>
</evidence>
<dbReference type="Pfam" id="PF13959">
    <property type="entry name" value="CTE_SPB4"/>
    <property type="match status" value="1"/>
</dbReference>
<evidence type="ECO:0000256" key="1">
    <source>
        <dbReference type="ARBA" id="ARBA00004604"/>
    </source>
</evidence>
<dbReference type="GO" id="GO:0003724">
    <property type="term" value="F:RNA helicase activity"/>
    <property type="evidence" value="ECO:0007669"/>
    <property type="project" value="UniProtKB-EC"/>
</dbReference>
<evidence type="ECO:0000313" key="17">
    <source>
        <dbReference type="Proteomes" id="UP001211065"/>
    </source>
</evidence>
<dbReference type="EMBL" id="JADGJW010000063">
    <property type="protein sequence ID" value="KAJ3225369.1"/>
    <property type="molecule type" value="Genomic_DNA"/>
</dbReference>
<evidence type="ECO:0000259" key="13">
    <source>
        <dbReference type="PROSITE" id="PS51192"/>
    </source>
</evidence>
<keyword evidence="6 10" id="KW-0347">Helicase</keyword>
<feature type="short sequence motif" description="Q motif" evidence="9">
    <location>
        <begin position="42"/>
        <end position="70"/>
    </location>
</feature>
<evidence type="ECO:0000256" key="3">
    <source>
        <dbReference type="ARBA" id="ARBA00022552"/>
    </source>
</evidence>
<keyword evidence="7 10" id="KW-0067">ATP-binding</keyword>
<feature type="region of interest" description="Disordered" evidence="12">
    <location>
        <begin position="579"/>
        <end position="600"/>
    </location>
</feature>
<dbReference type="GO" id="GO:0005524">
    <property type="term" value="F:ATP binding"/>
    <property type="evidence" value="ECO:0007669"/>
    <property type="project" value="UniProtKB-UniRule"/>
</dbReference>
<feature type="region of interest" description="Disordered" evidence="12">
    <location>
        <begin position="637"/>
        <end position="716"/>
    </location>
</feature>